<dbReference type="KEGG" id="pda:120112792"/>
<dbReference type="Pfam" id="PF00280">
    <property type="entry name" value="potato_inhibit"/>
    <property type="match status" value="1"/>
</dbReference>
<name>A0A8B9ASS5_PHODC</name>
<keyword evidence="4" id="KW-1185">Reference proteome</keyword>
<dbReference type="InterPro" id="IPR036354">
    <property type="entry name" value="Prot_inh_pot1_sf"/>
</dbReference>
<dbReference type="GO" id="GO:0004867">
    <property type="term" value="F:serine-type endopeptidase inhibitor activity"/>
    <property type="evidence" value="ECO:0007669"/>
    <property type="project" value="UniProtKB-KW"/>
</dbReference>
<evidence type="ECO:0000256" key="3">
    <source>
        <dbReference type="ARBA" id="ARBA00022900"/>
    </source>
</evidence>
<evidence type="ECO:0000256" key="1">
    <source>
        <dbReference type="ARBA" id="ARBA00008210"/>
    </source>
</evidence>
<sequence length="85" mass="9483">MGGYCRRSPDPSGLACPGKMAWLELMGKTANEAVRMIEDDNRYIDNVVVVHERPPGVPSDEVQCCNRVFLIVNDQNIVVEFPYVG</sequence>
<protein>
    <submittedName>
        <fullName evidence="5">Proteinase inhibitor-like</fullName>
    </submittedName>
</protein>
<keyword evidence="2" id="KW-0646">Protease inhibitor</keyword>
<accession>A0A8B9ASS5</accession>
<reference evidence="4" key="1">
    <citation type="journal article" date="2019" name="Nat. Commun.">
        <title>Genome-wide association mapping of date palm fruit traits.</title>
        <authorList>
            <person name="Hazzouri K.M."/>
            <person name="Gros-Balthazard M."/>
            <person name="Flowers J.M."/>
            <person name="Copetti D."/>
            <person name="Lemansour A."/>
            <person name="Lebrun M."/>
            <person name="Masmoudi K."/>
            <person name="Ferrand S."/>
            <person name="Dhar M.I."/>
            <person name="Fresquez Z.A."/>
            <person name="Rosas U."/>
            <person name="Zhang J."/>
            <person name="Talag J."/>
            <person name="Lee S."/>
            <person name="Kudrna D."/>
            <person name="Powell R.F."/>
            <person name="Leitch I.J."/>
            <person name="Krueger R.R."/>
            <person name="Wing R.A."/>
            <person name="Amiri K.M.A."/>
            <person name="Purugganan M.D."/>
        </authorList>
    </citation>
    <scope>NUCLEOTIDE SEQUENCE [LARGE SCALE GENOMIC DNA]</scope>
    <source>
        <strain evidence="4">cv. Khalas</strain>
    </source>
</reference>
<dbReference type="InterPro" id="IPR000864">
    <property type="entry name" value="Prot_inh_pot1"/>
</dbReference>
<dbReference type="RefSeq" id="XP_038988607.1">
    <property type="nucleotide sequence ID" value="XM_039132679.1"/>
</dbReference>
<dbReference type="SUPFAM" id="SSF54654">
    <property type="entry name" value="CI-2 family of serine protease inhibitors"/>
    <property type="match status" value="1"/>
</dbReference>
<reference evidence="5" key="2">
    <citation type="submission" date="2025-08" db="UniProtKB">
        <authorList>
            <consortium name="RefSeq"/>
        </authorList>
    </citation>
    <scope>IDENTIFICATION</scope>
    <source>
        <tissue evidence="5">Young leaves</tissue>
    </source>
</reference>
<dbReference type="OrthoDB" id="10013825at2759"/>
<dbReference type="GO" id="GO:0009611">
    <property type="term" value="P:response to wounding"/>
    <property type="evidence" value="ECO:0007669"/>
    <property type="project" value="InterPro"/>
</dbReference>
<comment type="similarity">
    <text evidence="1">Belongs to the protease inhibitor I13 (potato type I serine protease inhibitor) family.</text>
</comment>
<proteinExistence type="inferred from homology"/>
<dbReference type="GeneID" id="120112792"/>
<gene>
    <name evidence="5" type="primary">LOC120112792</name>
</gene>
<dbReference type="Proteomes" id="UP000228380">
    <property type="component" value="Chromosome 12"/>
</dbReference>
<evidence type="ECO:0000313" key="5">
    <source>
        <dbReference type="RefSeq" id="XP_038988607.1"/>
    </source>
</evidence>
<evidence type="ECO:0000256" key="2">
    <source>
        <dbReference type="ARBA" id="ARBA00022690"/>
    </source>
</evidence>
<keyword evidence="3" id="KW-0722">Serine protease inhibitor</keyword>
<dbReference type="AlphaFoldDB" id="A0A8B9ASS5"/>
<organism evidence="4 5">
    <name type="scientific">Phoenix dactylifera</name>
    <name type="common">Date palm</name>
    <dbReference type="NCBI Taxonomy" id="42345"/>
    <lineage>
        <taxon>Eukaryota</taxon>
        <taxon>Viridiplantae</taxon>
        <taxon>Streptophyta</taxon>
        <taxon>Embryophyta</taxon>
        <taxon>Tracheophyta</taxon>
        <taxon>Spermatophyta</taxon>
        <taxon>Magnoliopsida</taxon>
        <taxon>Liliopsida</taxon>
        <taxon>Arecaceae</taxon>
        <taxon>Coryphoideae</taxon>
        <taxon>Phoeniceae</taxon>
        <taxon>Phoenix</taxon>
    </lineage>
</organism>
<evidence type="ECO:0000313" key="4">
    <source>
        <dbReference type="Proteomes" id="UP000228380"/>
    </source>
</evidence>
<dbReference type="Gene3D" id="3.30.10.10">
    <property type="entry name" value="Trypsin Inhibitor V, subunit A"/>
    <property type="match status" value="1"/>
</dbReference>